<reference evidence="5" key="2">
    <citation type="submission" date="2020-10" db="UniProtKB">
        <authorList>
            <consortium name="WormBaseParasite"/>
        </authorList>
    </citation>
    <scope>IDENTIFICATION</scope>
</reference>
<dbReference type="SUPFAM" id="SSF50729">
    <property type="entry name" value="PH domain-like"/>
    <property type="match status" value="1"/>
</dbReference>
<dbReference type="SMART" id="SM00314">
    <property type="entry name" value="RA"/>
    <property type="match status" value="1"/>
</dbReference>
<dbReference type="Pfam" id="PF00169">
    <property type="entry name" value="PH"/>
    <property type="match status" value="1"/>
</dbReference>
<dbReference type="CDD" id="cd01259">
    <property type="entry name" value="PH_APBB1IP"/>
    <property type="match status" value="1"/>
</dbReference>
<dbReference type="GO" id="GO:0007165">
    <property type="term" value="P:signal transduction"/>
    <property type="evidence" value="ECO:0007669"/>
    <property type="project" value="InterPro"/>
</dbReference>
<sequence length="900" mass="100119">MLLPLLENRIYSTYYMRSPPSERLRLWNTDNTRPCFSFYYHSLINIDVIPAASIFASLLDNESAAPLDQKEQAELKAFERRLLAGGRSDDNDSEEDDSHDSGSLIDTSDVLSAMNVADSTAALRRQNANAQQQQQQLHHYPQHCSIDATGSDDLSALPPPPPALVDAASQLRGGAITADTPIVRCRPQVPPKPQIDLVRYSMANVNQDDDLDAILGELYELGMQLNSEEGANNLLMGITTLPAASSSSTVTSTTTTPLPAPAIQTRPMINASNGFIPERASTVKTDSNHSLARASPDEPLPPRVNTDFCTSPDVDSAFGDSSSTDCSSGDINRYRHSDFSSTDSYRGSLNTPSPSHQSSPKSVCASSTSSSNLSADLKTLKVKEALEKMKEANMKKIFIKIFLDDGSDKGILIDERWTVLETMKQLAEKLGITLTPEHSIIEEYPDLHIKRIYEDHEFVVENIEDWLADSKNKLHFTRRADKYNFVHHPQHFLLSEKSDFDLPPAESPEWNPELKQRLLKRFVDSAQVPELEGHLYLKQDGKKSWKKFYFALRSSGLYYCPKSKMKGMKDLQCLMNIYNNQIYTCTDWKKKYKAPTQYGFAIKHPKIQVKTSKYIKYVCTDDETTYMKWLTALRITRNSCATLYENYQNAAKLMVAPTSPIKVSVPAPDRLSSILQNAVIQRPVSTTSMSAPRSPARLSVTSKATMSSDHSSGMAFEQDDCGTIKRMPCDLMDGNATSMQRFAFANNAVAQTYMLRHSSSSSSGQSVSRMNPVQTVVEDDDSDEEHFPPPPEVVMPRTPTPQQVQLMSNRSSFASPVPPPSNVRPAQKPQMINLNPQNQTFHMQSPTGSTSSTIQANNRKAPPPPPPKRSENTRLVTAAPNGDLYTELQKVTALRRIEGN</sequence>
<dbReference type="InterPro" id="IPR011993">
    <property type="entry name" value="PH-like_dom_sf"/>
</dbReference>
<accession>A0A7E4V1H3</accession>
<feature type="compositionally biased region" description="Low complexity" evidence="1">
    <location>
        <begin position="124"/>
        <end position="137"/>
    </location>
</feature>
<evidence type="ECO:0000259" key="3">
    <source>
        <dbReference type="PROSITE" id="PS50200"/>
    </source>
</evidence>
<feature type="region of interest" description="Disordered" evidence="1">
    <location>
        <begin position="838"/>
        <end position="883"/>
    </location>
</feature>
<dbReference type="PROSITE" id="PS50003">
    <property type="entry name" value="PH_DOMAIN"/>
    <property type="match status" value="1"/>
</dbReference>
<feature type="region of interest" description="Disordered" evidence="1">
    <location>
        <begin position="85"/>
        <end position="109"/>
    </location>
</feature>
<reference evidence="4" key="1">
    <citation type="journal article" date="2013" name="Genetics">
        <title>The draft genome and transcriptome of Panagrellus redivivus are shaped by the harsh demands of a free-living lifestyle.</title>
        <authorList>
            <person name="Srinivasan J."/>
            <person name="Dillman A.R."/>
            <person name="Macchietto M.G."/>
            <person name="Heikkinen L."/>
            <person name="Lakso M."/>
            <person name="Fracchia K.M."/>
            <person name="Antoshechkin I."/>
            <person name="Mortazavi A."/>
            <person name="Wong G."/>
            <person name="Sternberg P.W."/>
        </authorList>
    </citation>
    <scope>NUCLEOTIDE SEQUENCE [LARGE SCALE GENOMIC DNA]</scope>
    <source>
        <strain evidence="4">MT8872</strain>
    </source>
</reference>
<evidence type="ECO:0000256" key="1">
    <source>
        <dbReference type="SAM" id="MobiDB-lite"/>
    </source>
</evidence>
<evidence type="ECO:0000313" key="5">
    <source>
        <dbReference type="WBParaSite" id="Pan_g15420.t1"/>
    </source>
</evidence>
<evidence type="ECO:0000259" key="2">
    <source>
        <dbReference type="PROSITE" id="PS50003"/>
    </source>
</evidence>
<dbReference type="InterPro" id="IPR001849">
    <property type="entry name" value="PH_domain"/>
</dbReference>
<feature type="region of interest" description="Disordered" evidence="1">
    <location>
        <begin position="777"/>
        <end position="798"/>
    </location>
</feature>
<feature type="domain" description="PH" evidence="2">
    <location>
        <begin position="528"/>
        <end position="638"/>
    </location>
</feature>
<feature type="domain" description="Ras-associating" evidence="3">
    <location>
        <begin position="395"/>
        <end position="481"/>
    </location>
</feature>
<keyword evidence="4" id="KW-1185">Reference proteome</keyword>
<dbReference type="SMART" id="SM00233">
    <property type="entry name" value="PH"/>
    <property type="match status" value="1"/>
</dbReference>
<dbReference type="InterPro" id="IPR039664">
    <property type="entry name" value="GRB/APBB1IP"/>
</dbReference>
<dbReference type="InterPro" id="IPR039665">
    <property type="entry name" value="PH_APBB1IP"/>
</dbReference>
<dbReference type="SUPFAM" id="SSF54236">
    <property type="entry name" value="Ubiquitin-like"/>
    <property type="match status" value="1"/>
</dbReference>
<organism evidence="4 5">
    <name type="scientific">Panagrellus redivivus</name>
    <name type="common">Microworm</name>
    <dbReference type="NCBI Taxonomy" id="6233"/>
    <lineage>
        <taxon>Eukaryota</taxon>
        <taxon>Metazoa</taxon>
        <taxon>Ecdysozoa</taxon>
        <taxon>Nematoda</taxon>
        <taxon>Chromadorea</taxon>
        <taxon>Rhabditida</taxon>
        <taxon>Tylenchina</taxon>
        <taxon>Panagrolaimomorpha</taxon>
        <taxon>Panagrolaimoidea</taxon>
        <taxon>Panagrolaimidae</taxon>
        <taxon>Panagrellus</taxon>
    </lineage>
</organism>
<evidence type="ECO:0000313" key="4">
    <source>
        <dbReference type="Proteomes" id="UP000492821"/>
    </source>
</evidence>
<dbReference type="AlphaFoldDB" id="A0A7E4V1H3"/>
<dbReference type="PROSITE" id="PS50200">
    <property type="entry name" value="RA"/>
    <property type="match status" value="1"/>
</dbReference>
<dbReference type="WBParaSite" id="Pan_g15420.t1">
    <property type="protein sequence ID" value="Pan_g15420.t1"/>
    <property type="gene ID" value="Pan_g15420"/>
</dbReference>
<feature type="region of interest" description="Disordered" evidence="1">
    <location>
        <begin position="124"/>
        <end position="161"/>
    </location>
</feature>
<feature type="compositionally biased region" description="Polar residues" evidence="1">
    <location>
        <begin position="339"/>
        <end position="357"/>
    </location>
</feature>
<dbReference type="Pfam" id="PF21989">
    <property type="entry name" value="RA_2"/>
    <property type="match status" value="1"/>
</dbReference>
<dbReference type="PANTHER" id="PTHR11243">
    <property type="entry name" value="GROWTH FACTOR RECEPTOR-BOUND PROTEIN"/>
    <property type="match status" value="1"/>
</dbReference>
<feature type="compositionally biased region" description="Low complexity" evidence="1">
    <location>
        <begin position="358"/>
        <end position="369"/>
    </location>
</feature>
<feature type="compositionally biased region" description="Low complexity" evidence="1">
    <location>
        <begin position="316"/>
        <end position="330"/>
    </location>
</feature>
<dbReference type="PANTHER" id="PTHR11243:SF23">
    <property type="entry name" value="LD06925P"/>
    <property type="match status" value="1"/>
</dbReference>
<proteinExistence type="predicted"/>
<dbReference type="InterPro" id="IPR000159">
    <property type="entry name" value="RA_dom"/>
</dbReference>
<dbReference type="Proteomes" id="UP000492821">
    <property type="component" value="Unassembled WGS sequence"/>
</dbReference>
<protein>
    <submittedName>
        <fullName evidence="5">Ras-associating domain-containing protein</fullName>
    </submittedName>
</protein>
<name>A0A7E4V1H3_PANRE</name>
<dbReference type="Gene3D" id="2.30.29.30">
    <property type="entry name" value="Pleckstrin-homology domain (PH domain)/Phosphotyrosine-binding domain (PTB)"/>
    <property type="match status" value="1"/>
</dbReference>
<feature type="compositionally biased region" description="Polar residues" evidence="1">
    <location>
        <begin position="838"/>
        <end position="858"/>
    </location>
</feature>
<dbReference type="Gene3D" id="3.10.20.90">
    <property type="entry name" value="Phosphatidylinositol 3-kinase Catalytic Subunit, Chain A, domain 1"/>
    <property type="match status" value="1"/>
</dbReference>
<feature type="region of interest" description="Disordered" evidence="1">
    <location>
        <begin position="283"/>
        <end position="369"/>
    </location>
</feature>
<dbReference type="InterPro" id="IPR029071">
    <property type="entry name" value="Ubiquitin-like_domsf"/>
</dbReference>